<feature type="transmembrane region" description="Helical" evidence="7">
    <location>
        <begin position="340"/>
        <end position="363"/>
    </location>
</feature>
<dbReference type="InterPro" id="IPR050171">
    <property type="entry name" value="MFS_Transporters"/>
</dbReference>
<dbReference type="CDD" id="cd17329">
    <property type="entry name" value="MFS_MdtH_MDR_like"/>
    <property type="match status" value="1"/>
</dbReference>
<dbReference type="PROSITE" id="PS50850">
    <property type="entry name" value="MFS"/>
    <property type="match status" value="1"/>
</dbReference>
<name>A0AA41QK67_9HYPH</name>
<dbReference type="GO" id="GO:0022857">
    <property type="term" value="F:transmembrane transporter activity"/>
    <property type="evidence" value="ECO:0007669"/>
    <property type="project" value="InterPro"/>
</dbReference>
<evidence type="ECO:0000256" key="7">
    <source>
        <dbReference type="SAM" id="Phobius"/>
    </source>
</evidence>
<proteinExistence type="predicted"/>
<reference evidence="9" key="1">
    <citation type="submission" date="2022-03" db="EMBL/GenBank/DDBJ databases">
        <title>The complete genome sequence of a Methyloterrigena soli.</title>
        <authorList>
            <person name="Zi Z."/>
        </authorList>
    </citation>
    <scope>NUCLEOTIDE SEQUENCE</scope>
    <source>
        <strain evidence="9">M48</strain>
    </source>
</reference>
<evidence type="ECO:0000256" key="5">
    <source>
        <dbReference type="ARBA" id="ARBA00022989"/>
    </source>
</evidence>
<keyword evidence="5 7" id="KW-1133">Transmembrane helix</keyword>
<evidence type="ECO:0000256" key="6">
    <source>
        <dbReference type="ARBA" id="ARBA00023136"/>
    </source>
</evidence>
<keyword evidence="4 7" id="KW-0812">Transmembrane</keyword>
<feature type="transmembrane region" description="Helical" evidence="7">
    <location>
        <begin position="375"/>
        <end position="394"/>
    </location>
</feature>
<accession>A0AA41QK67</accession>
<feature type="transmembrane region" description="Helical" evidence="7">
    <location>
        <begin position="36"/>
        <end position="59"/>
    </location>
</feature>
<evidence type="ECO:0000256" key="3">
    <source>
        <dbReference type="ARBA" id="ARBA00022475"/>
    </source>
</evidence>
<dbReference type="InterPro" id="IPR036259">
    <property type="entry name" value="MFS_trans_sf"/>
</dbReference>
<dbReference type="InterPro" id="IPR011701">
    <property type="entry name" value="MFS"/>
</dbReference>
<evidence type="ECO:0000256" key="4">
    <source>
        <dbReference type="ARBA" id="ARBA00022692"/>
    </source>
</evidence>
<evidence type="ECO:0000313" key="10">
    <source>
        <dbReference type="Proteomes" id="UP001156140"/>
    </source>
</evidence>
<feature type="transmembrane region" description="Helical" evidence="7">
    <location>
        <begin position="206"/>
        <end position="226"/>
    </location>
</feature>
<feature type="transmembrane region" description="Helical" evidence="7">
    <location>
        <begin position="71"/>
        <end position="89"/>
    </location>
</feature>
<feature type="transmembrane region" description="Helical" evidence="7">
    <location>
        <begin position="276"/>
        <end position="295"/>
    </location>
</feature>
<dbReference type="EMBL" id="JALAZD010000001">
    <property type="protein sequence ID" value="MCI0125658.1"/>
    <property type="molecule type" value="Genomic_DNA"/>
</dbReference>
<dbReference type="InterPro" id="IPR020846">
    <property type="entry name" value="MFS_dom"/>
</dbReference>
<feature type="transmembrane region" description="Helical" evidence="7">
    <location>
        <begin position="95"/>
        <end position="114"/>
    </location>
</feature>
<keyword evidence="2" id="KW-0813">Transport</keyword>
<dbReference type="Proteomes" id="UP001156140">
    <property type="component" value="Unassembled WGS sequence"/>
</dbReference>
<keyword evidence="3" id="KW-1003">Cell membrane</keyword>
<dbReference type="PANTHER" id="PTHR23517:SF2">
    <property type="entry name" value="MULTIDRUG RESISTANCE PROTEIN MDTH"/>
    <property type="match status" value="1"/>
</dbReference>
<evidence type="ECO:0000256" key="1">
    <source>
        <dbReference type="ARBA" id="ARBA00004651"/>
    </source>
</evidence>
<feature type="transmembrane region" description="Helical" evidence="7">
    <location>
        <begin position="12"/>
        <end position="30"/>
    </location>
</feature>
<evidence type="ECO:0000313" key="9">
    <source>
        <dbReference type="EMBL" id="MCI0125658.1"/>
    </source>
</evidence>
<dbReference type="PANTHER" id="PTHR23517">
    <property type="entry name" value="RESISTANCE PROTEIN MDTM, PUTATIVE-RELATED-RELATED"/>
    <property type="match status" value="1"/>
</dbReference>
<dbReference type="RefSeq" id="WP_281734822.1">
    <property type="nucleotide sequence ID" value="NZ_JAKETQ010000001.1"/>
</dbReference>
<comment type="caution">
    <text evidence="9">The sequence shown here is derived from an EMBL/GenBank/DDBJ whole genome shotgun (WGS) entry which is preliminary data.</text>
</comment>
<feature type="domain" description="Major facilitator superfamily (MFS) profile" evidence="8">
    <location>
        <begin position="4"/>
        <end position="399"/>
    </location>
</feature>
<keyword evidence="10" id="KW-1185">Reference proteome</keyword>
<dbReference type="Pfam" id="PF07690">
    <property type="entry name" value="MFS_1"/>
    <property type="match status" value="1"/>
</dbReference>
<protein>
    <submittedName>
        <fullName evidence="9">MFS transporter</fullName>
    </submittedName>
</protein>
<comment type="subcellular location">
    <subcellularLocation>
        <location evidence="1">Cell membrane</location>
        <topology evidence="1">Multi-pass membrane protein</topology>
    </subcellularLocation>
</comment>
<feature type="transmembrane region" description="Helical" evidence="7">
    <location>
        <begin position="135"/>
        <end position="158"/>
    </location>
</feature>
<feature type="transmembrane region" description="Helical" evidence="7">
    <location>
        <begin position="246"/>
        <end position="264"/>
    </location>
</feature>
<dbReference type="GO" id="GO:0005886">
    <property type="term" value="C:plasma membrane"/>
    <property type="evidence" value="ECO:0007669"/>
    <property type="project" value="UniProtKB-SubCell"/>
</dbReference>
<evidence type="ECO:0000256" key="2">
    <source>
        <dbReference type="ARBA" id="ARBA00022448"/>
    </source>
</evidence>
<gene>
    <name evidence="9" type="ORF">ML536_02340</name>
</gene>
<evidence type="ECO:0000259" key="8">
    <source>
        <dbReference type="PROSITE" id="PS50850"/>
    </source>
</evidence>
<feature type="transmembrane region" description="Helical" evidence="7">
    <location>
        <begin position="301"/>
        <end position="320"/>
    </location>
</feature>
<dbReference type="SUPFAM" id="SSF103473">
    <property type="entry name" value="MFS general substrate transporter"/>
    <property type="match status" value="1"/>
</dbReference>
<keyword evidence="6 7" id="KW-0472">Membrane</keyword>
<dbReference type="AlphaFoldDB" id="A0AA41QK67"/>
<sequence>MPANSLLLLSNQLVFNLGFYMVVPFLAVYLREDMALAGSAIGLVLGLRTFSQQGLFVFGGALSDRLGPRRLILLGCVVRVAGYAFLGLGGHIATILIGACLTGVGGALFSPALSTLIAKVGETSEKAGKRSRAQYFALLGVWGELGAVLGPVAGALLLGVGFQAMAFIGAGVFVCAFFVLLAFLPRDEAHPVRHEQGSFAPVLGDRLFLAFILAHGAYLFCYNQLYLALPIEIARSGGGERDLAPMFMIASVLVITLQLPITRLARHVGVQVSMPFGFALMAVAFAIVAVFAPLMPATAPWSLAPAIIMVVILSLGQMIVRPLAMDLVPTFAAGRPTGVYYGALASVGGVFVLVGNVVLGPLLDWALIPSTRASVPWIVLALVPAISAFAMLAVTRRLTSHKS</sequence>
<organism evidence="9 10">
    <name type="scientific">Paradevosia shaoguanensis</name>
    <dbReference type="NCBI Taxonomy" id="1335043"/>
    <lineage>
        <taxon>Bacteria</taxon>
        <taxon>Pseudomonadati</taxon>
        <taxon>Pseudomonadota</taxon>
        <taxon>Alphaproteobacteria</taxon>
        <taxon>Hyphomicrobiales</taxon>
        <taxon>Devosiaceae</taxon>
        <taxon>Paradevosia</taxon>
    </lineage>
</organism>
<feature type="transmembrane region" description="Helical" evidence="7">
    <location>
        <begin position="164"/>
        <end position="185"/>
    </location>
</feature>
<dbReference type="Gene3D" id="1.20.1250.20">
    <property type="entry name" value="MFS general substrate transporter like domains"/>
    <property type="match status" value="1"/>
</dbReference>